<reference evidence="2" key="1">
    <citation type="journal article" date="2022" name="bioRxiv">
        <title>Sequencing and chromosome-scale assembly of the giantPleurodeles waltlgenome.</title>
        <authorList>
            <person name="Brown T."/>
            <person name="Elewa A."/>
            <person name="Iarovenko S."/>
            <person name="Subramanian E."/>
            <person name="Araus A.J."/>
            <person name="Petzold A."/>
            <person name="Susuki M."/>
            <person name="Suzuki K.-i.T."/>
            <person name="Hayashi T."/>
            <person name="Toyoda A."/>
            <person name="Oliveira C."/>
            <person name="Osipova E."/>
            <person name="Leigh N.D."/>
            <person name="Simon A."/>
            <person name="Yun M.H."/>
        </authorList>
    </citation>
    <scope>NUCLEOTIDE SEQUENCE</scope>
    <source>
        <strain evidence="2">20211129_DDA</strain>
        <tissue evidence="2">Liver</tissue>
    </source>
</reference>
<evidence type="ECO:0000313" key="3">
    <source>
        <dbReference type="Proteomes" id="UP001066276"/>
    </source>
</evidence>
<feature type="compositionally biased region" description="Polar residues" evidence="1">
    <location>
        <begin position="91"/>
        <end position="105"/>
    </location>
</feature>
<feature type="region of interest" description="Disordered" evidence="1">
    <location>
        <begin position="80"/>
        <end position="131"/>
    </location>
</feature>
<name>A0AAV7LYW0_PLEWA</name>
<comment type="caution">
    <text evidence="2">The sequence shown here is derived from an EMBL/GenBank/DDBJ whole genome shotgun (WGS) entry which is preliminary data.</text>
</comment>
<dbReference type="EMBL" id="JANPWB010000014">
    <property type="protein sequence ID" value="KAJ1096612.1"/>
    <property type="molecule type" value="Genomic_DNA"/>
</dbReference>
<sequence>MWSPSLRSPQLSRGAGMDAYECSGGARAGSLRPERHNRKPRAPCGAAGKCSSQRSRGPSVFTCLPQPPYLGAGHCHVVRIGDDSHTDPSLVKQQHSPAQVQTGKGENTELKRLLSGEQVPEQPIERTVDVR</sequence>
<gene>
    <name evidence="2" type="ORF">NDU88_001747</name>
</gene>
<evidence type="ECO:0000256" key="1">
    <source>
        <dbReference type="SAM" id="MobiDB-lite"/>
    </source>
</evidence>
<dbReference type="AlphaFoldDB" id="A0AAV7LYW0"/>
<evidence type="ECO:0000313" key="2">
    <source>
        <dbReference type="EMBL" id="KAJ1096612.1"/>
    </source>
</evidence>
<protein>
    <submittedName>
        <fullName evidence="2">Uncharacterized protein</fullName>
    </submittedName>
</protein>
<feature type="region of interest" description="Disordered" evidence="1">
    <location>
        <begin position="1"/>
        <end position="58"/>
    </location>
</feature>
<accession>A0AAV7LYW0</accession>
<feature type="compositionally biased region" description="Polar residues" evidence="1">
    <location>
        <begin position="1"/>
        <end position="11"/>
    </location>
</feature>
<proteinExistence type="predicted"/>
<organism evidence="2 3">
    <name type="scientific">Pleurodeles waltl</name>
    <name type="common">Iberian ribbed newt</name>
    <dbReference type="NCBI Taxonomy" id="8319"/>
    <lineage>
        <taxon>Eukaryota</taxon>
        <taxon>Metazoa</taxon>
        <taxon>Chordata</taxon>
        <taxon>Craniata</taxon>
        <taxon>Vertebrata</taxon>
        <taxon>Euteleostomi</taxon>
        <taxon>Amphibia</taxon>
        <taxon>Batrachia</taxon>
        <taxon>Caudata</taxon>
        <taxon>Salamandroidea</taxon>
        <taxon>Salamandridae</taxon>
        <taxon>Pleurodelinae</taxon>
        <taxon>Pleurodeles</taxon>
    </lineage>
</organism>
<keyword evidence="3" id="KW-1185">Reference proteome</keyword>
<dbReference type="Proteomes" id="UP001066276">
    <property type="component" value="Chromosome 10"/>
</dbReference>